<evidence type="ECO:0000259" key="14">
    <source>
        <dbReference type="Pfam" id="PF02463"/>
    </source>
</evidence>
<dbReference type="PANTHER" id="PTHR19306">
    <property type="entry name" value="STRUCTURAL MAINTENANCE OF CHROMOSOMES 5,6 SMC5, SMC6"/>
    <property type="match status" value="1"/>
</dbReference>
<feature type="coiled-coil region" evidence="12">
    <location>
        <begin position="908"/>
        <end position="971"/>
    </location>
</feature>
<keyword evidence="10" id="KW-0234">DNA repair</keyword>
<evidence type="ECO:0000313" key="15">
    <source>
        <dbReference type="EMBL" id="PSS09232.1"/>
    </source>
</evidence>
<dbReference type="PANTHER" id="PTHR19306:SF6">
    <property type="entry name" value="STRUCTURAL MAINTENANCE OF CHROMOSOMES PROTEIN 6"/>
    <property type="match status" value="1"/>
</dbReference>
<dbReference type="AlphaFoldDB" id="A0A2T3ASC3"/>
<name>A0A2T3ASC3_AMORE</name>
<dbReference type="GO" id="GO:0000724">
    <property type="term" value="P:double-strand break repair via homologous recombination"/>
    <property type="evidence" value="ECO:0007669"/>
    <property type="project" value="TreeGrafter"/>
</dbReference>
<keyword evidence="6" id="KW-0227">DNA damage</keyword>
<dbReference type="RefSeq" id="XP_024717530.1">
    <property type="nucleotide sequence ID" value="XM_024861236.1"/>
</dbReference>
<dbReference type="GO" id="GO:0003684">
    <property type="term" value="F:damaged DNA binding"/>
    <property type="evidence" value="ECO:0007669"/>
    <property type="project" value="TreeGrafter"/>
</dbReference>
<keyword evidence="11" id="KW-0539">Nucleus</keyword>
<dbReference type="GeneID" id="36569317"/>
<dbReference type="Gene3D" id="3.40.50.300">
    <property type="entry name" value="P-loop containing nucleotide triphosphate hydrolases"/>
    <property type="match status" value="2"/>
</dbReference>
<gene>
    <name evidence="15" type="ORF">M430DRAFT_108813</name>
</gene>
<dbReference type="GO" id="GO:0005634">
    <property type="term" value="C:nucleus"/>
    <property type="evidence" value="ECO:0007669"/>
    <property type="project" value="UniProtKB-SubCell"/>
</dbReference>
<evidence type="ECO:0000256" key="5">
    <source>
        <dbReference type="ARBA" id="ARBA00022741"/>
    </source>
</evidence>
<dbReference type="GO" id="GO:0005524">
    <property type="term" value="F:ATP binding"/>
    <property type="evidence" value="ECO:0007669"/>
    <property type="project" value="UniProtKB-KW"/>
</dbReference>
<feature type="region of interest" description="Disordered" evidence="13">
    <location>
        <begin position="403"/>
        <end position="436"/>
    </location>
</feature>
<evidence type="ECO:0000256" key="6">
    <source>
        <dbReference type="ARBA" id="ARBA00022763"/>
    </source>
</evidence>
<evidence type="ECO:0000256" key="13">
    <source>
        <dbReference type="SAM" id="MobiDB-lite"/>
    </source>
</evidence>
<reference evidence="15 16" key="1">
    <citation type="journal article" date="2018" name="New Phytol.">
        <title>Comparative genomics and transcriptomics depict ericoid mycorrhizal fungi as versatile saprotrophs and plant mutualists.</title>
        <authorList>
            <person name="Martino E."/>
            <person name="Morin E."/>
            <person name="Grelet G.A."/>
            <person name="Kuo A."/>
            <person name="Kohler A."/>
            <person name="Daghino S."/>
            <person name="Barry K.W."/>
            <person name="Cichocki N."/>
            <person name="Clum A."/>
            <person name="Dockter R.B."/>
            <person name="Hainaut M."/>
            <person name="Kuo R.C."/>
            <person name="LaButti K."/>
            <person name="Lindahl B.D."/>
            <person name="Lindquist E.A."/>
            <person name="Lipzen A."/>
            <person name="Khouja H.R."/>
            <person name="Magnuson J."/>
            <person name="Murat C."/>
            <person name="Ohm R.A."/>
            <person name="Singer S.W."/>
            <person name="Spatafora J.W."/>
            <person name="Wang M."/>
            <person name="Veneault-Fourrey C."/>
            <person name="Henrissat B."/>
            <person name="Grigoriev I.V."/>
            <person name="Martin F.M."/>
            <person name="Perotto S."/>
        </authorList>
    </citation>
    <scope>NUCLEOTIDE SEQUENCE [LARGE SCALE GENOMIC DNA]</scope>
    <source>
        <strain evidence="15 16">ATCC 22711</strain>
    </source>
</reference>
<dbReference type="FunCoup" id="A0A2T3ASC3">
    <property type="interactions" value="782"/>
</dbReference>
<dbReference type="STRING" id="857342.A0A2T3ASC3"/>
<feature type="compositionally biased region" description="Low complexity" evidence="13">
    <location>
        <begin position="426"/>
        <end position="435"/>
    </location>
</feature>
<feature type="compositionally biased region" description="Acidic residues" evidence="13">
    <location>
        <begin position="58"/>
        <end position="72"/>
    </location>
</feature>
<evidence type="ECO:0000256" key="9">
    <source>
        <dbReference type="ARBA" id="ARBA00023172"/>
    </source>
</evidence>
<organism evidence="15 16">
    <name type="scientific">Amorphotheca resinae ATCC 22711</name>
    <dbReference type="NCBI Taxonomy" id="857342"/>
    <lineage>
        <taxon>Eukaryota</taxon>
        <taxon>Fungi</taxon>
        <taxon>Dikarya</taxon>
        <taxon>Ascomycota</taxon>
        <taxon>Pezizomycotina</taxon>
        <taxon>Leotiomycetes</taxon>
        <taxon>Helotiales</taxon>
        <taxon>Amorphothecaceae</taxon>
        <taxon>Amorphotheca</taxon>
    </lineage>
</organism>
<comment type="subcellular location">
    <subcellularLocation>
        <location evidence="2">Chromosome</location>
    </subcellularLocation>
    <subcellularLocation>
        <location evidence="1">Nucleus</location>
    </subcellularLocation>
</comment>
<keyword evidence="5" id="KW-0547">Nucleotide-binding</keyword>
<keyword evidence="9" id="KW-0233">DNA recombination</keyword>
<dbReference type="InParanoid" id="A0A2T3ASC3"/>
<keyword evidence="4" id="KW-0158">Chromosome</keyword>
<keyword evidence="16" id="KW-1185">Reference proteome</keyword>
<feature type="coiled-coil region" evidence="12">
    <location>
        <begin position="744"/>
        <end position="844"/>
    </location>
</feature>
<proteinExistence type="inferred from homology"/>
<dbReference type="Pfam" id="PF02463">
    <property type="entry name" value="SMC_N"/>
    <property type="match status" value="1"/>
</dbReference>
<evidence type="ECO:0000256" key="3">
    <source>
        <dbReference type="ARBA" id="ARBA00006793"/>
    </source>
</evidence>
<evidence type="ECO:0000256" key="4">
    <source>
        <dbReference type="ARBA" id="ARBA00022454"/>
    </source>
</evidence>
<feature type="region of interest" description="Disordered" evidence="13">
    <location>
        <begin position="1"/>
        <end position="83"/>
    </location>
</feature>
<evidence type="ECO:0000256" key="12">
    <source>
        <dbReference type="SAM" id="Coils"/>
    </source>
</evidence>
<evidence type="ECO:0000256" key="11">
    <source>
        <dbReference type="ARBA" id="ARBA00023242"/>
    </source>
</evidence>
<evidence type="ECO:0000256" key="7">
    <source>
        <dbReference type="ARBA" id="ARBA00022840"/>
    </source>
</evidence>
<dbReference type="OrthoDB" id="10265785at2759"/>
<protein>
    <recommendedName>
        <fullName evidence="14">RecF/RecN/SMC N-terminal domain-containing protein</fullName>
    </recommendedName>
</protein>
<evidence type="ECO:0000256" key="2">
    <source>
        <dbReference type="ARBA" id="ARBA00004286"/>
    </source>
</evidence>
<dbReference type="GO" id="GO:0030915">
    <property type="term" value="C:Smc5-Smc6 complex"/>
    <property type="evidence" value="ECO:0007669"/>
    <property type="project" value="TreeGrafter"/>
</dbReference>
<comment type="similarity">
    <text evidence="3">Belongs to the SMC family. SMC6 subfamily.</text>
</comment>
<evidence type="ECO:0000256" key="8">
    <source>
        <dbReference type="ARBA" id="ARBA00023054"/>
    </source>
</evidence>
<dbReference type="InterPro" id="IPR003395">
    <property type="entry name" value="RecF/RecN/SMC_N"/>
</dbReference>
<feature type="compositionally biased region" description="Basic and acidic residues" evidence="13">
    <location>
        <begin position="403"/>
        <end position="413"/>
    </location>
</feature>
<feature type="domain" description="RecF/RecN/SMC N-terminal" evidence="14">
    <location>
        <begin position="125"/>
        <end position="1139"/>
    </location>
</feature>
<dbReference type="SUPFAM" id="SSF52540">
    <property type="entry name" value="P-loop containing nucleoside triphosphate hydrolases"/>
    <property type="match status" value="1"/>
</dbReference>
<dbReference type="InterPro" id="IPR027417">
    <property type="entry name" value="P-loop_NTPase"/>
</dbReference>
<dbReference type="EMBL" id="KZ679017">
    <property type="protein sequence ID" value="PSS09232.1"/>
    <property type="molecule type" value="Genomic_DNA"/>
</dbReference>
<evidence type="ECO:0000256" key="1">
    <source>
        <dbReference type="ARBA" id="ARBA00004123"/>
    </source>
</evidence>
<dbReference type="Proteomes" id="UP000241818">
    <property type="component" value="Unassembled WGS sequence"/>
</dbReference>
<keyword evidence="8 12" id="KW-0175">Coiled coil</keyword>
<evidence type="ECO:0000313" key="16">
    <source>
        <dbReference type="Proteomes" id="UP000241818"/>
    </source>
</evidence>
<keyword evidence="7" id="KW-0067">ATP-binding</keyword>
<dbReference type="GO" id="GO:0003697">
    <property type="term" value="F:single-stranded DNA binding"/>
    <property type="evidence" value="ECO:0007669"/>
    <property type="project" value="TreeGrafter"/>
</dbReference>
<accession>A0A2T3ASC3</accession>
<evidence type="ECO:0000256" key="10">
    <source>
        <dbReference type="ARBA" id="ARBA00023204"/>
    </source>
</evidence>
<sequence length="1174" mass="132094">MAPQKRSRRDEDDEVIAVESASSGLRQDAGHKRARISTDQPPSKSRSSRDRSSSISSSDEEDDESSEAEGGDDPALPPSTQYETIRDNGFKHLENPDLDDQRATQRFLARRGQIGDNHAADNAIIEEITCINFMCHDKLHVKLGPLINFVVGMNGSGKSAVLTAVTLCLGGKASATNRGASLKSLIKGGTDQAILIVKLKNEGNDAYQPDVYGKSIIVERHFSRGGSSGYRLKNAMGRTISTKKGDVDDIIEYYQLQVDNPMNVLTQDAAKSFIQNSTPSQKYKFFVEGVQLQQLDNDYKLVSDTCDQIEEKLKDGKRDIKALQKKAEAAREKAEFVQQHEGMRQAFRRMGNQLAWAQVEEVEAQLAEREGAVARAQSEIEQAERVAADKDILFQRTNEALERAQESEKRLEEEAAPLNDEEEAAKAANDAAAAEVQSAHVQQRQIQMLLKEAKKKAASYESDIAEEKQRMEDVNGGAHNRKLAEIEAAQRDVSEARASLDDNVTKTPGLEENCRAAEEELKRLGDPLGAKRREIDECRKRLDALNSDRGNVMAGYDAKMPRLIQTIRNDGGFREMPIGPIGLHTKLLKPTWSAILESTLGNVLNGFVVTSKADQMRLSDIMRRLNVNHFCPILIGNKHPINTAGHEPDPQYDTILRVLDIDDELVKNQLIINQAIEQSILIQKRDDAWKVMYSGPKPKNVRQCFTKHDTRRDAGHRFGYTGLRHDDPDITPVKINPRQAPRMKTDVESQVGIQREALAQLERELNDLESQRRVLQQKLNRCQQELTQHRRTHGQLKLQLQRAEDLVERLQAEYDQVNVEDGRLDALKVQLAEAQQDVTMYEETYGSQALEKDKLNKVSAVKKRELDAVKIRVAEHAAMIQKAQIKVRNTQQARQIALTEKNIAFDAIERLRANKMVAERKRDQVAAQVEQFVAQATEVCPRIPVDEGETAASLEAKCIKLKATLKAYNRKQGGTDEEINNAYHEAKRAYETAKAHLNDMTELSALLKKSFMDRMEMYRRFQKFISARSRINFNYLLSERAFRGKLLIDHINKKLDVHVEPDETTKSSKGRATKTLSGGEKSFSSICLLLALWEAMGAPLRCLDEFDVFMDDVNRDVSTRMIISAARRSVGRQFILITPKALGAGVEIGEDVRIHKLGDPRERGQRSIDEMIED</sequence>
<dbReference type="GO" id="GO:0035861">
    <property type="term" value="C:site of double-strand break"/>
    <property type="evidence" value="ECO:0007669"/>
    <property type="project" value="TreeGrafter"/>
</dbReference>